<dbReference type="EMBL" id="LT629791">
    <property type="protein sequence ID" value="SDU22558.1"/>
    <property type="molecule type" value="Genomic_DNA"/>
</dbReference>
<dbReference type="OrthoDB" id="4377304at2"/>
<dbReference type="Proteomes" id="UP000182977">
    <property type="component" value="Chromosome I"/>
</dbReference>
<organism evidence="6 7">
    <name type="scientific">Jiangella alkaliphila</name>
    <dbReference type="NCBI Taxonomy" id="419479"/>
    <lineage>
        <taxon>Bacteria</taxon>
        <taxon>Bacillati</taxon>
        <taxon>Actinomycetota</taxon>
        <taxon>Actinomycetes</taxon>
        <taxon>Jiangellales</taxon>
        <taxon>Jiangellaceae</taxon>
        <taxon>Jiangella</taxon>
    </lineage>
</organism>
<dbReference type="CDD" id="cd09873">
    <property type="entry name" value="PIN_Pae0151-like"/>
    <property type="match status" value="1"/>
</dbReference>
<dbReference type="Pfam" id="PF01850">
    <property type="entry name" value="PIN"/>
    <property type="match status" value="1"/>
</dbReference>
<evidence type="ECO:0000256" key="1">
    <source>
        <dbReference type="ARBA" id="ARBA00022722"/>
    </source>
</evidence>
<dbReference type="GO" id="GO:0004518">
    <property type="term" value="F:nuclease activity"/>
    <property type="evidence" value="ECO:0007669"/>
    <property type="project" value="UniProtKB-KW"/>
</dbReference>
<dbReference type="AlphaFoldDB" id="A0A1H2GTD0"/>
<dbReference type="PANTHER" id="PTHR35901">
    <property type="entry name" value="RIBONUCLEASE VAPC3"/>
    <property type="match status" value="1"/>
</dbReference>
<keyword evidence="7" id="KW-1185">Reference proteome</keyword>
<evidence type="ECO:0000256" key="3">
    <source>
        <dbReference type="ARBA" id="ARBA00022801"/>
    </source>
</evidence>
<proteinExistence type="predicted"/>
<feature type="domain" description="PIN" evidence="5">
    <location>
        <begin position="2"/>
        <end position="117"/>
    </location>
</feature>
<dbReference type="PANTHER" id="PTHR35901:SF1">
    <property type="entry name" value="EXONUCLEASE VAPC9"/>
    <property type="match status" value="1"/>
</dbReference>
<evidence type="ECO:0000313" key="7">
    <source>
        <dbReference type="Proteomes" id="UP000182977"/>
    </source>
</evidence>
<evidence type="ECO:0000256" key="4">
    <source>
        <dbReference type="ARBA" id="ARBA00022842"/>
    </source>
</evidence>
<evidence type="ECO:0000256" key="2">
    <source>
        <dbReference type="ARBA" id="ARBA00022723"/>
    </source>
</evidence>
<dbReference type="RefSeq" id="WP_046766489.1">
    <property type="nucleotide sequence ID" value="NZ_KQ061219.1"/>
</dbReference>
<keyword evidence="2" id="KW-0479">Metal-binding</keyword>
<evidence type="ECO:0000313" key="6">
    <source>
        <dbReference type="EMBL" id="SDU22558.1"/>
    </source>
</evidence>
<dbReference type="InterPro" id="IPR051619">
    <property type="entry name" value="TypeII_TA_RNase_PINc/VapC"/>
</dbReference>
<dbReference type="GO" id="GO:0046872">
    <property type="term" value="F:metal ion binding"/>
    <property type="evidence" value="ECO:0007669"/>
    <property type="project" value="UniProtKB-KW"/>
</dbReference>
<keyword evidence="4" id="KW-0460">Magnesium</keyword>
<keyword evidence="1" id="KW-0540">Nuclease</keyword>
<accession>A0A1H2GTD0</accession>
<protein>
    <submittedName>
        <fullName evidence="6">Predicted nucleic acid-binding protein, contains PIN domain</fullName>
    </submittedName>
</protein>
<dbReference type="GO" id="GO:0016787">
    <property type="term" value="F:hydrolase activity"/>
    <property type="evidence" value="ECO:0007669"/>
    <property type="project" value="UniProtKB-KW"/>
</dbReference>
<evidence type="ECO:0000259" key="5">
    <source>
        <dbReference type="Pfam" id="PF01850"/>
    </source>
</evidence>
<dbReference type="Gene3D" id="3.40.50.1010">
    <property type="entry name" value="5'-nuclease"/>
    <property type="match status" value="1"/>
</dbReference>
<dbReference type="STRING" id="419479.SAMN04488563_0653"/>
<dbReference type="InterPro" id="IPR044153">
    <property type="entry name" value="PIN_Pae0151-like"/>
</dbReference>
<gene>
    <name evidence="6" type="ORF">SAMN04488563_0653</name>
</gene>
<keyword evidence="3" id="KW-0378">Hydrolase</keyword>
<name>A0A1H2GTD0_9ACTN</name>
<dbReference type="InterPro" id="IPR002716">
    <property type="entry name" value="PIN_dom"/>
</dbReference>
<sequence>MIVVDASVVAEALRDHTSGYMSVLMTGEAAAPAHLDAEVLSVLRGLVRGGHLKGEDLPVYVDALATAPIDRLDIPVLLSTAVTMFDNLSAYDALYVSAALHHDARLCTRDSGMEQVATRLGVPLVAAT</sequence>
<dbReference type="SUPFAM" id="SSF88723">
    <property type="entry name" value="PIN domain-like"/>
    <property type="match status" value="1"/>
</dbReference>
<reference evidence="7" key="1">
    <citation type="submission" date="2016-10" db="EMBL/GenBank/DDBJ databases">
        <authorList>
            <person name="Varghese N."/>
            <person name="Submissions S."/>
        </authorList>
    </citation>
    <scope>NUCLEOTIDE SEQUENCE [LARGE SCALE GENOMIC DNA]</scope>
    <source>
        <strain evidence="7">DSM 45079</strain>
    </source>
</reference>
<dbReference type="InterPro" id="IPR029060">
    <property type="entry name" value="PIN-like_dom_sf"/>
</dbReference>